<evidence type="ECO:0008006" key="5">
    <source>
        <dbReference type="Google" id="ProtNLM"/>
    </source>
</evidence>
<accession>A0ABT8FPE9</accession>
<feature type="transmembrane region" description="Helical" evidence="2">
    <location>
        <begin position="127"/>
        <end position="143"/>
    </location>
</feature>
<feature type="compositionally biased region" description="Low complexity" evidence="1">
    <location>
        <begin position="212"/>
        <end position="222"/>
    </location>
</feature>
<evidence type="ECO:0000313" key="4">
    <source>
        <dbReference type="Proteomes" id="UP001172731"/>
    </source>
</evidence>
<feature type="compositionally biased region" description="Basic and acidic residues" evidence="1">
    <location>
        <begin position="223"/>
        <end position="233"/>
    </location>
</feature>
<feature type="transmembrane region" description="Helical" evidence="2">
    <location>
        <begin position="101"/>
        <end position="121"/>
    </location>
</feature>
<keyword evidence="2" id="KW-1133">Transmembrane helix</keyword>
<feature type="region of interest" description="Disordered" evidence="1">
    <location>
        <begin position="212"/>
        <end position="233"/>
    </location>
</feature>
<feature type="transmembrane region" description="Helical" evidence="2">
    <location>
        <begin position="41"/>
        <end position="62"/>
    </location>
</feature>
<keyword evidence="4" id="KW-1185">Reference proteome</keyword>
<dbReference type="RefSeq" id="WP_301132204.1">
    <property type="nucleotide sequence ID" value="NZ_BAAAUQ010000002.1"/>
</dbReference>
<protein>
    <recommendedName>
        <fullName evidence="5">DUF998 domain-containing protein</fullName>
    </recommendedName>
</protein>
<evidence type="ECO:0000256" key="2">
    <source>
        <dbReference type="SAM" id="Phobius"/>
    </source>
</evidence>
<evidence type="ECO:0000256" key="1">
    <source>
        <dbReference type="SAM" id="MobiDB-lite"/>
    </source>
</evidence>
<sequence>MDFSDATTSLNVFLALVGIVTLTAVITSIRPVRAYIGEDTANLVNVGLATIAALGTATLVIIEFRDSLGGLAGVILLGLGIIVATTLFVLAWRATARGGKLVLVIGAAVGTTALVAIAHAWAWGFVWALWAIILFALVPTALARHRPERETGTGGVVALLVGIIALGVLCAVGLEASGVSAPWRFAILAELTVYLAWLGTWHAGRGTEAGPAVSAAEAASEGTRPEWDGIRQG</sequence>
<feature type="transmembrane region" description="Helical" evidence="2">
    <location>
        <begin position="68"/>
        <end position="89"/>
    </location>
</feature>
<gene>
    <name evidence="3" type="ORF">KZC48_02115</name>
</gene>
<proteinExistence type="predicted"/>
<reference evidence="3" key="1">
    <citation type="submission" date="2021-06" db="EMBL/GenBank/DDBJ databases">
        <title>Genome-based taxonomic framework of Microbacterium strains isolated from marine environment, the description of four new species and reclassification of four preexisting species.</title>
        <authorList>
            <person name="Lee S.D."/>
            <person name="Kim S.-M."/>
            <person name="Byeon Y.-S."/>
            <person name="Yang H.L."/>
            <person name="Kim I.S."/>
        </authorList>
    </citation>
    <scope>NUCLEOTIDE SEQUENCE</scope>
    <source>
        <strain evidence="3">KACC 20510</strain>
    </source>
</reference>
<dbReference type="EMBL" id="JAHWXI010000001">
    <property type="protein sequence ID" value="MDN4463201.1"/>
    <property type="molecule type" value="Genomic_DNA"/>
</dbReference>
<feature type="transmembrane region" description="Helical" evidence="2">
    <location>
        <begin position="155"/>
        <end position="174"/>
    </location>
</feature>
<dbReference type="Proteomes" id="UP001172731">
    <property type="component" value="Unassembled WGS sequence"/>
</dbReference>
<comment type="caution">
    <text evidence="3">The sequence shown here is derived from an EMBL/GenBank/DDBJ whole genome shotgun (WGS) entry which is preliminary data.</text>
</comment>
<evidence type="ECO:0000313" key="3">
    <source>
        <dbReference type="EMBL" id="MDN4463201.1"/>
    </source>
</evidence>
<keyword evidence="2" id="KW-0812">Transmembrane</keyword>
<feature type="transmembrane region" description="Helical" evidence="2">
    <location>
        <begin position="12"/>
        <end position="29"/>
    </location>
</feature>
<organism evidence="3 4">
    <name type="scientific">Microbacterium aurantiacum</name>
    <dbReference type="NCBI Taxonomy" id="162393"/>
    <lineage>
        <taxon>Bacteria</taxon>
        <taxon>Bacillati</taxon>
        <taxon>Actinomycetota</taxon>
        <taxon>Actinomycetes</taxon>
        <taxon>Micrococcales</taxon>
        <taxon>Microbacteriaceae</taxon>
        <taxon>Microbacterium</taxon>
    </lineage>
</organism>
<name>A0ABT8FPE9_9MICO</name>
<keyword evidence="2" id="KW-0472">Membrane</keyword>